<keyword evidence="2" id="KW-0479">Metal-binding</keyword>
<dbReference type="InterPro" id="IPR003542">
    <property type="entry name" value="Enbac_synth_compD-like"/>
</dbReference>
<evidence type="ECO:0000256" key="1">
    <source>
        <dbReference type="PIRSR" id="PIRSR603542-1"/>
    </source>
</evidence>
<comment type="cofactor">
    <cofactor evidence="2">
        <name>Mg(2+)</name>
        <dbReference type="ChEBI" id="CHEBI:18420"/>
    </cofactor>
</comment>
<dbReference type="Proteomes" id="UP000231655">
    <property type="component" value="Unassembled WGS sequence"/>
</dbReference>
<sequence>MRAGALAEALGALLPEGMAQGCVAIDRDYPLFPTETLPEAAPSRLREFAAGREAARIALGSVGAPSLAIPRLPSGAPLWPRGFCGAISHSGGFAMAVIAPVSLAAATGLDIVAPEDHPEPEIWPLFLRPEEILGTREMRGGRAVAALASKEAGAKAMAGAGGLVPELRGMRISLAPDLTGFTLEGVGGAEIRGRLCRAEGYQLAFCSTDMRG</sequence>
<dbReference type="Proteomes" id="UP000231702">
    <property type="component" value="Unassembled WGS sequence"/>
</dbReference>
<dbReference type="GO" id="GO:0005886">
    <property type="term" value="C:plasma membrane"/>
    <property type="evidence" value="ECO:0007669"/>
    <property type="project" value="TreeGrafter"/>
</dbReference>
<feature type="binding site" evidence="1">
    <location>
        <position position="44"/>
    </location>
    <ligand>
        <name>CoA</name>
        <dbReference type="ChEBI" id="CHEBI:57287"/>
    </ligand>
</feature>
<evidence type="ECO:0000313" key="5">
    <source>
        <dbReference type="EMBL" id="SNY50105.1"/>
    </source>
</evidence>
<dbReference type="EMBL" id="OBEA01000003">
    <property type="protein sequence ID" value="SNY50105.1"/>
    <property type="molecule type" value="Genomic_DNA"/>
</dbReference>
<dbReference type="PANTHER" id="PTHR38096:SF1">
    <property type="entry name" value="ENTEROBACTIN SYNTHASE COMPONENT D"/>
    <property type="match status" value="1"/>
</dbReference>
<feature type="binding site" evidence="2">
    <location>
        <position position="111"/>
    </location>
    <ligand>
        <name>Mg(2+)</name>
        <dbReference type="ChEBI" id="CHEBI:18420"/>
    </ligand>
</feature>
<evidence type="ECO:0000313" key="6">
    <source>
        <dbReference type="Proteomes" id="UP000231655"/>
    </source>
</evidence>
<dbReference type="Pfam" id="PF17837">
    <property type="entry name" value="4PPT_N"/>
    <property type="match status" value="1"/>
</dbReference>
<dbReference type="AlphaFoldDB" id="A0A285IQ09"/>
<proteinExistence type="predicted"/>
<reference evidence="5 6" key="1">
    <citation type="submission" date="2017-09" db="EMBL/GenBank/DDBJ databases">
        <authorList>
            <person name="Ehlers B."/>
            <person name="Leendertz F.H."/>
        </authorList>
    </citation>
    <scope>NUCLEOTIDE SEQUENCE [LARGE SCALE GENOMIC DNA]</scope>
    <source>
        <strain evidence="5 6">CGMCC 1.12662</strain>
    </source>
</reference>
<accession>A0A285IQ09</accession>
<dbReference type="GO" id="GO:0009366">
    <property type="term" value="C:enterobactin synthetase complex"/>
    <property type="evidence" value="ECO:0007669"/>
    <property type="project" value="InterPro"/>
</dbReference>
<dbReference type="EMBL" id="PGTD01000009">
    <property type="protein sequence ID" value="PJE31407.1"/>
    <property type="molecule type" value="Genomic_DNA"/>
</dbReference>
<protein>
    <submittedName>
        <fullName evidence="5">4'-phosphopantetheinyl transferase EntD (Siderophore biosynthesis)</fullName>
    </submittedName>
</protein>
<feature type="binding site" evidence="1">
    <location>
        <position position="52"/>
    </location>
    <ligand>
        <name>CoA</name>
        <dbReference type="ChEBI" id="CHEBI:57287"/>
    </ligand>
</feature>
<reference evidence="4 7" key="2">
    <citation type="journal article" date="2018" name="Int. J. Syst. Evol. Microbiol.">
        <title>Pseudooceanicola lipolyticus sp. nov., a marine alphaproteobacterium, reclassification of Oceanicola flagellatus as Pseudooceanicola flagellatus comb. nov. and emended description of the genus Pseudooceanicola.</title>
        <authorList>
            <person name="Huang M.-M."/>
            <person name="Guo L.-L."/>
            <person name="Wu Y.-H."/>
            <person name="Lai Q.-L."/>
            <person name="Shao Z.-Z."/>
            <person name="Wang C.-S."/>
            <person name="Wu M."/>
            <person name="Xu X.-W."/>
        </authorList>
    </citation>
    <scope>NUCLEOTIDE SEQUENCE [LARGE SCALE GENOMIC DNA]</scope>
    <source>
        <strain evidence="4 7">Ar-45</strain>
    </source>
</reference>
<keyword evidence="5" id="KW-0808">Transferase</keyword>
<dbReference type="GO" id="GO:0046872">
    <property type="term" value="F:metal ion binding"/>
    <property type="evidence" value="ECO:0007669"/>
    <property type="project" value="UniProtKB-KW"/>
</dbReference>
<dbReference type="GO" id="GO:0008897">
    <property type="term" value="F:holo-[acyl-carrier-protein] synthase activity"/>
    <property type="evidence" value="ECO:0007669"/>
    <property type="project" value="TreeGrafter"/>
</dbReference>
<dbReference type="PRINTS" id="PR01399">
    <property type="entry name" value="ENTSNTHTASED"/>
</dbReference>
<dbReference type="GO" id="GO:0009239">
    <property type="term" value="P:enterobactin biosynthetic process"/>
    <property type="evidence" value="ECO:0007669"/>
    <property type="project" value="InterPro"/>
</dbReference>
<gene>
    <name evidence="4" type="ORF">CVM39_03370</name>
    <name evidence="5" type="ORF">SAMN06297129_1687</name>
</gene>
<feature type="binding site" evidence="1">
    <location>
        <begin position="88"/>
        <end position="89"/>
    </location>
    <ligand>
        <name>CoA</name>
        <dbReference type="ChEBI" id="CHEBI:57287"/>
    </ligand>
</feature>
<evidence type="ECO:0000259" key="3">
    <source>
        <dbReference type="Pfam" id="PF17837"/>
    </source>
</evidence>
<feature type="domain" description="4'-phosphopantetheinyl transferase N-terminal" evidence="3">
    <location>
        <begin position="35"/>
        <end position="99"/>
    </location>
</feature>
<evidence type="ECO:0000313" key="4">
    <source>
        <dbReference type="EMBL" id="PJE31407.1"/>
    </source>
</evidence>
<dbReference type="InterPro" id="IPR041354">
    <property type="entry name" value="4PPT_N"/>
</dbReference>
<dbReference type="RefSeq" id="WP_097145449.1">
    <property type="nucleotide sequence ID" value="NZ_OBEA01000003.1"/>
</dbReference>
<name>A0A285IQ09_9RHOB</name>
<evidence type="ECO:0000256" key="2">
    <source>
        <dbReference type="PIRSR" id="PIRSR603542-2"/>
    </source>
</evidence>
<evidence type="ECO:0000313" key="7">
    <source>
        <dbReference type="Proteomes" id="UP000231702"/>
    </source>
</evidence>
<dbReference type="OrthoDB" id="8210607at2"/>
<organism evidence="5 6">
    <name type="scientific">Pseudooceanicola antarcticus</name>
    <dbReference type="NCBI Taxonomy" id="1247613"/>
    <lineage>
        <taxon>Bacteria</taxon>
        <taxon>Pseudomonadati</taxon>
        <taxon>Pseudomonadota</taxon>
        <taxon>Alphaproteobacteria</taxon>
        <taxon>Rhodobacterales</taxon>
        <taxon>Paracoccaceae</taxon>
        <taxon>Pseudooceanicola</taxon>
    </lineage>
</organism>
<feature type="binding site" evidence="1">
    <location>
        <position position="110"/>
    </location>
    <ligand>
        <name>CoA</name>
        <dbReference type="ChEBI" id="CHEBI:57287"/>
    </ligand>
</feature>
<dbReference type="PANTHER" id="PTHR38096">
    <property type="entry name" value="ENTEROBACTIN SYNTHASE COMPONENT D"/>
    <property type="match status" value="1"/>
</dbReference>
<keyword evidence="7" id="KW-1185">Reference proteome</keyword>
<keyword evidence="2" id="KW-0460">Magnesium</keyword>
<feature type="binding site" evidence="2">
    <location>
        <position position="110"/>
    </location>
    <ligand>
        <name>Mg(2+)</name>
        <dbReference type="ChEBI" id="CHEBI:18420"/>
    </ligand>
</feature>